<evidence type="ECO:0000259" key="12">
    <source>
        <dbReference type="PROSITE" id="PS50893"/>
    </source>
</evidence>
<dbReference type="Pfam" id="PF23122">
    <property type="entry name" value="C2_ITFG1"/>
    <property type="match status" value="1"/>
</dbReference>
<accession>A0A8H5CX07</accession>
<feature type="transmembrane region" description="Helical" evidence="11">
    <location>
        <begin position="610"/>
        <end position="630"/>
    </location>
</feature>
<evidence type="ECO:0000256" key="5">
    <source>
        <dbReference type="ARBA" id="ARBA00022741"/>
    </source>
</evidence>
<feature type="transmembrane region" description="Helical" evidence="11">
    <location>
        <begin position="476"/>
        <end position="496"/>
    </location>
</feature>
<feature type="transmembrane region" description="Helical" evidence="11">
    <location>
        <begin position="658"/>
        <end position="679"/>
    </location>
</feature>
<comment type="similarity">
    <text evidence="3">Belongs to the TIP family.</text>
</comment>
<dbReference type="SMART" id="SM00382">
    <property type="entry name" value="AAA"/>
    <property type="match status" value="1"/>
</dbReference>
<dbReference type="Proteomes" id="UP000559027">
    <property type="component" value="Unassembled WGS sequence"/>
</dbReference>
<dbReference type="SUPFAM" id="SSF52540">
    <property type="entry name" value="P-loop containing nucleoside triphosphate hydrolases"/>
    <property type="match status" value="1"/>
</dbReference>
<evidence type="ECO:0000313" key="13">
    <source>
        <dbReference type="EMBL" id="KAF5349517.1"/>
    </source>
</evidence>
<dbReference type="InterPro" id="IPR017871">
    <property type="entry name" value="ABC_transporter-like_CS"/>
</dbReference>
<feature type="transmembrane region" description="Helical" evidence="11">
    <location>
        <begin position="1281"/>
        <end position="1306"/>
    </location>
</feature>
<reference evidence="13 14" key="1">
    <citation type="journal article" date="2020" name="ISME J.">
        <title>Uncovering the hidden diversity of litter-decomposition mechanisms in mushroom-forming fungi.</title>
        <authorList>
            <person name="Floudas D."/>
            <person name="Bentzer J."/>
            <person name="Ahren D."/>
            <person name="Johansson T."/>
            <person name="Persson P."/>
            <person name="Tunlid A."/>
        </authorList>
    </citation>
    <scope>NUCLEOTIDE SEQUENCE [LARGE SCALE GENOMIC DNA]</scope>
    <source>
        <strain evidence="13 14">CBS 146.42</strain>
    </source>
</reference>
<keyword evidence="9" id="KW-0325">Glycoprotein</keyword>
<feature type="domain" description="ABC transporter" evidence="12">
    <location>
        <begin position="74"/>
        <end position="337"/>
    </location>
</feature>
<dbReference type="GO" id="GO:0140359">
    <property type="term" value="F:ABC-type transporter activity"/>
    <property type="evidence" value="ECO:0007669"/>
    <property type="project" value="InterPro"/>
</dbReference>
<dbReference type="SUPFAM" id="SSF69318">
    <property type="entry name" value="Integrin alpha N-terminal domain"/>
    <property type="match status" value="1"/>
</dbReference>
<feature type="region of interest" description="Disordered" evidence="10">
    <location>
        <begin position="365"/>
        <end position="398"/>
    </location>
</feature>
<comment type="caution">
    <text evidence="13">The sequence shown here is derived from an EMBL/GenBank/DDBJ whole genome shotgun (WGS) entry which is preliminary data.</text>
</comment>
<evidence type="ECO:0000256" key="3">
    <source>
        <dbReference type="ARBA" id="ARBA00006496"/>
    </source>
</evidence>
<evidence type="ECO:0000256" key="4">
    <source>
        <dbReference type="ARBA" id="ARBA00022692"/>
    </source>
</evidence>
<dbReference type="InterPro" id="IPR057089">
    <property type="entry name" value="C2_TIP"/>
</dbReference>
<dbReference type="OrthoDB" id="66620at2759"/>
<feature type="transmembrane region" description="Helical" evidence="11">
    <location>
        <begin position="31"/>
        <end position="54"/>
    </location>
</feature>
<gene>
    <name evidence="13" type="ORF">D9756_009026</name>
</gene>
<keyword evidence="4 11" id="KW-0812">Transmembrane</keyword>
<dbReference type="Pfam" id="PF01061">
    <property type="entry name" value="ABC2_membrane"/>
    <property type="match status" value="1"/>
</dbReference>
<dbReference type="Pfam" id="PF00005">
    <property type="entry name" value="ABC_tran"/>
    <property type="match status" value="1"/>
</dbReference>
<dbReference type="Gene3D" id="3.40.50.300">
    <property type="entry name" value="P-loop containing nucleotide triphosphate hydrolases"/>
    <property type="match status" value="1"/>
</dbReference>
<evidence type="ECO:0000256" key="1">
    <source>
        <dbReference type="ARBA" id="ARBA00004141"/>
    </source>
</evidence>
<dbReference type="InterPro" id="IPR003593">
    <property type="entry name" value="AAA+_ATPase"/>
</dbReference>
<feature type="transmembrane region" description="Helical" evidence="11">
    <location>
        <begin position="516"/>
        <end position="542"/>
    </location>
</feature>
<dbReference type="InterPro" id="IPR028994">
    <property type="entry name" value="Integrin_alpha_N"/>
</dbReference>
<evidence type="ECO:0000256" key="10">
    <source>
        <dbReference type="SAM" id="MobiDB-lite"/>
    </source>
</evidence>
<dbReference type="GO" id="GO:0005886">
    <property type="term" value="C:plasma membrane"/>
    <property type="evidence" value="ECO:0007669"/>
    <property type="project" value="TreeGrafter"/>
</dbReference>
<evidence type="ECO:0000256" key="9">
    <source>
        <dbReference type="ARBA" id="ARBA00023180"/>
    </source>
</evidence>
<keyword evidence="5" id="KW-0547">Nucleotide-binding</keyword>
<dbReference type="GO" id="GO:0005524">
    <property type="term" value="F:ATP binding"/>
    <property type="evidence" value="ECO:0007669"/>
    <property type="project" value="UniProtKB-KW"/>
</dbReference>
<dbReference type="PROSITE" id="PS50893">
    <property type="entry name" value="ABC_TRANSPORTER_2"/>
    <property type="match status" value="1"/>
</dbReference>
<evidence type="ECO:0000256" key="11">
    <source>
        <dbReference type="SAM" id="Phobius"/>
    </source>
</evidence>
<keyword evidence="8 11" id="KW-0472">Membrane</keyword>
<dbReference type="InterPro" id="IPR027417">
    <property type="entry name" value="P-loop_NTPase"/>
</dbReference>
<dbReference type="InterPro" id="IPR003439">
    <property type="entry name" value="ABC_transporter-like_ATP-bd"/>
</dbReference>
<dbReference type="InterPro" id="IPR013525">
    <property type="entry name" value="ABC2_TM"/>
</dbReference>
<organism evidence="13 14">
    <name type="scientific">Leucocoprinus leucothites</name>
    <dbReference type="NCBI Taxonomy" id="201217"/>
    <lineage>
        <taxon>Eukaryota</taxon>
        <taxon>Fungi</taxon>
        <taxon>Dikarya</taxon>
        <taxon>Basidiomycota</taxon>
        <taxon>Agaricomycotina</taxon>
        <taxon>Agaricomycetes</taxon>
        <taxon>Agaricomycetidae</taxon>
        <taxon>Agaricales</taxon>
        <taxon>Agaricineae</taxon>
        <taxon>Agaricaceae</taxon>
        <taxon>Leucocoprinus</taxon>
    </lineage>
</organism>
<dbReference type="GO" id="GO:0016887">
    <property type="term" value="F:ATP hydrolysis activity"/>
    <property type="evidence" value="ECO:0007669"/>
    <property type="project" value="InterPro"/>
</dbReference>
<sequence>MAQSVIDSGGNLTDTASNGSTNSGPELSGGVIAGLAVVGGLVLLALLTLLWGLWMQRKARLSGMKDIDRRKVALEWIDLTYIVSTSHRSSLFGWFRNGQGGDTGDKTILNALSGRVDPGEMMAILGPSGAGKTTLVEILAGKSKSGVVTGQVLTPTGSDLQGAPRIGFVPQQDILPPMLTVFEALLFAARLKLPESIPDTEKSERVNILLEKLGIDKIKNTRIGTNSGEKARGISGGEMRRVSIGMELIAAPDILILDEPTSGLDSVSAARVANLLRDIAHDPVNPIPVIASIHQPSSQLYQQFDTILVLSQGHALYSGAGSMAPVHHFRANAASGAPPYHEGYNVADYLLEVASDPPVGLFDLSSHHRARGSGSDAEPTEKEREHTHKEGTEGLPRVSNGSAEYRAIARPTRTYATTFLTQFQYLCGREWKILRSALYNIVEIRPLFLRERSSTYYSPTSWLLSRFFFDMIPLRLIPTIIVSSVMAMTLFVRLHLLQLPLFADFALVQNFLLGTLFQNGGIAILLSALTALYQMTFAGFFVHLNSIPPVLRWLQWLCPLKYTLEALSVNEVGSGLMIRDTLEGVPVNVSASLIMNLLFGFGSNNYYRDVLVLFAFIAGFGLGVIGVVWLKTFTTSKLHPLSARPADMLPSLATRWKAFLCSCLITTCLSLPGAAFWPFPKKRFTGTALVEAGTLGLTGDRRVVAFGDFSVWIFYRWLQTNERLRFITGITEGDHFTHPAKVLNAVPGDFTHTGKLDLLVMSQGKNKDEIDMYVYPSIPNNGFDTAHPVKIQSSTSAQPIPLDIDGDLKIDLLGLTTSSGSQIQVWQNVWNSSISDSPLFEMQDSHFKGSQCKIANPHSNAVVDLNGDCLADVFLVCDEGNGEKSYQIWLNKKSQGFLMATRGSFPSGTQSVSFGDIGMPNPPANTFHFASSSTDRDGTIDMMFTTCKNIDSKGIGSDCYINVAYNQQLGLCSSATESEMKNGVRVCRQPNNLCTADDNFKFDLRDSPDNKAFTRFPISSLFPKGSSLLVTDTTYDPPIPLSIRLGDANLDGFPDFLTIIASGNDRTPYLVYSVACAPSVAGCKSDGSGRRGWKVADAGTESLKKVKDARGVTFLDMDEDGTLDIMVQRTGSQGGSRVLFIQNNFYYDAFFLKAIVLNGACNNGWCYSSNGSEKYQPFGVSYSGASYKYTVLDTAGHRSAAQVGQLPQTSYHALQTPYSFFGLGRTNNYIENLFVGTTIHAPDHYINMEGVIPNSRVVILPPPDGSGDGWKQQLFLRPGSWVPLVTVTCIAGMVILAIIVFVLHLTEKREDELERRRASHHINFDAL</sequence>
<evidence type="ECO:0000256" key="8">
    <source>
        <dbReference type="ARBA" id="ARBA00023136"/>
    </source>
</evidence>
<feature type="transmembrane region" description="Helical" evidence="11">
    <location>
        <begin position="585"/>
        <end position="604"/>
    </location>
</feature>
<keyword evidence="7 11" id="KW-1133">Transmembrane helix</keyword>
<feature type="region of interest" description="Disordered" evidence="10">
    <location>
        <begin position="1"/>
        <end position="23"/>
    </location>
</feature>
<keyword evidence="6" id="KW-0067">ATP-binding</keyword>
<evidence type="ECO:0000256" key="2">
    <source>
        <dbReference type="ARBA" id="ARBA00004479"/>
    </source>
</evidence>
<name>A0A8H5CX07_9AGAR</name>
<proteinExistence type="inferred from homology"/>
<dbReference type="PANTHER" id="PTHR13412">
    <property type="entry name" value="T-CELL IMMUNOMODULATORY PROTEIN HOMOLOG"/>
    <property type="match status" value="1"/>
</dbReference>
<keyword evidence="14" id="KW-1185">Reference proteome</keyword>
<evidence type="ECO:0000256" key="6">
    <source>
        <dbReference type="ARBA" id="ARBA00022840"/>
    </source>
</evidence>
<evidence type="ECO:0000313" key="14">
    <source>
        <dbReference type="Proteomes" id="UP000559027"/>
    </source>
</evidence>
<feature type="compositionally biased region" description="Basic and acidic residues" evidence="10">
    <location>
        <begin position="379"/>
        <end position="392"/>
    </location>
</feature>
<evidence type="ECO:0000256" key="7">
    <source>
        <dbReference type="ARBA" id="ARBA00022989"/>
    </source>
</evidence>
<comment type="subcellular location">
    <subcellularLocation>
        <location evidence="1">Membrane</location>
        <topology evidence="1">Multi-pass membrane protein</topology>
    </subcellularLocation>
    <subcellularLocation>
        <location evidence="2">Membrane</location>
        <topology evidence="2">Single-pass type I membrane protein</topology>
    </subcellularLocation>
</comment>
<dbReference type="PANTHER" id="PTHR13412:SF0">
    <property type="entry name" value="T-CELL IMMUNOMODULATORY PROTEIN"/>
    <property type="match status" value="1"/>
</dbReference>
<dbReference type="InterPro" id="IPR024881">
    <property type="entry name" value="Tip"/>
</dbReference>
<dbReference type="PROSITE" id="PS00211">
    <property type="entry name" value="ABC_TRANSPORTER_1"/>
    <property type="match status" value="1"/>
</dbReference>
<protein>
    <recommendedName>
        <fullName evidence="12">ABC transporter domain-containing protein</fullName>
    </recommendedName>
</protein>
<dbReference type="EMBL" id="JAACJO010000016">
    <property type="protein sequence ID" value="KAF5349517.1"/>
    <property type="molecule type" value="Genomic_DNA"/>
</dbReference>